<accession>A0A6J7JC19</accession>
<dbReference type="Pfam" id="PF26549">
    <property type="entry name" value="Tricorn_N"/>
    <property type="match status" value="2"/>
</dbReference>
<dbReference type="PANTHER" id="PTHR36842:SF1">
    <property type="entry name" value="PROTEIN TOLB"/>
    <property type="match status" value="1"/>
</dbReference>
<dbReference type="PANTHER" id="PTHR36842">
    <property type="entry name" value="PROTEIN TOLB HOMOLOG"/>
    <property type="match status" value="1"/>
</dbReference>
<evidence type="ECO:0000256" key="1">
    <source>
        <dbReference type="SAM" id="MobiDB-lite"/>
    </source>
</evidence>
<evidence type="ECO:0000313" key="2">
    <source>
        <dbReference type="EMBL" id="CAB4940499.1"/>
    </source>
</evidence>
<reference evidence="2" key="1">
    <citation type="submission" date="2020-05" db="EMBL/GenBank/DDBJ databases">
        <authorList>
            <person name="Chiriac C."/>
            <person name="Salcher M."/>
            <person name="Ghai R."/>
            <person name="Kavagutti S V."/>
        </authorList>
    </citation>
    <scope>NUCLEOTIDE SEQUENCE</scope>
</reference>
<sequence length="333" mass="35348">MRNLKRLIIGLVLSSAIFTATVSTAGSAQFPGANGKFLFDSSLDGGLWTANLDGTGIVSLVPGNNSQNGDAAWSPFGGEKIVFKSDRFGVPATYGPTTDIFVVNADGSGLTRLTTTTSYQTQPSWSPDGSKIVFTSYRDGDANIYVMNADGSGQTQLTSTTAHDEWPSWSPDGSKIVFRSLRNGQDDLYLMDPDGQNQTRLTTDPSTEFQPTWSPDGLKIAFCSQRDGNEEIYMINADGTNELRITNNPSSDQAPEWSADGTEMAFGSSRSGKWSIWTMNVDGTNQTLRVAQGTSNIGGASGYWQSISSAPTTTTSSPVAGSGSDVSVPAFTG</sequence>
<proteinExistence type="predicted"/>
<dbReference type="AlphaFoldDB" id="A0A6J7JC19"/>
<name>A0A6J7JC19_9ZZZZ</name>
<dbReference type="EMBL" id="CAFBNA010000100">
    <property type="protein sequence ID" value="CAB4940499.1"/>
    <property type="molecule type" value="Genomic_DNA"/>
</dbReference>
<feature type="compositionally biased region" description="Low complexity" evidence="1">
    <location>
        <begin position="310"/>
        <end position="324"/>
    </location>
</feature>
<protein>
    <submittedName>
        <fullName evidence="2">Unannotated protein</fullName>
    </submittedName>
</protein>
<gene>
    <name evidence="2" type="ORF">UFOPK3708_01423</name>
</gene>
<feature type="region of interest" description="Disordered" evidence="1">
    <location>
        <begin position="310"/>
        <end position="333"/>
    </location>
</feature>
<organism evidence="2">
    <name type="scientific">freshwater metagenome</name>
    <dbReference type="NCBI Taxonomy" id="449393"/>
    <lineage>
        <taxon>unclassified sequences</taxon>
        <taxon>metagenomes</taxon>
        <taxon>ecological metagenomes</taxon>
    </lineage>
</organism>
<dbReference type="Gene3D" id="2.120.10.30">
    <property type="entry name" value="TolB, C-terminal domain"/>
    <property type="match status" value="2"/>
</dbReference>
<dbReference type="InterPro" id="IPR011042">
    <property type="entry name" value="6-blade_b-propeller_TolB-like"/>
</dbReference>
<dbReference type="SUPFAM" id="SSF69304">
    <property type="entry name" value="Tricorn protease N-terminal domain"/>
    <property type="match status" value="1"/>
</dbReference>